<evidence type="ECO:0000256" key="6">
    <source>
        <dbReference type="ARBA" id="ARBA00023136"/>
    </source>
</evidence>
<feature type="transmembrane region" description="Helical" evidence="7">
    <location>
        <begin position="21"/>
        <end position="46"/>
    </location>
</feature>
<dbReference type="Gene3D" id="2.30.30.60">
    <property type="match status" value="1"/>
</dbReference>
<feature type="domain" description="Mechanosensitive ion channel MscS" evidence="8">
    <location>
        <begin position="104"/>
        <end position="169"/>
    </location>
</feature>
<evidence type="ECO:0000256" key="7">
    <source>
        <dbReference type="SAM" id="Phobius"/>
    </source>
</evidence>
<dbReference type="AlphaFoldDB" id="A0A8J7MAR8"/>
<gene>
    <name evidence="10" type="ORF">JIN82_00100</name>
</gene>
<feature type="transmembrane region" description="Helical" evidence="7">
    <location>
        <begin position="86"/>
        <end position="109"/>
    </location>
</feature>
<sequence>MDIEKLFTQISELALKYGSDILIALVVLFIGFKLVNLFTHALHSYFQKADYDEALETFLVSLSNIGLKAVVAVAALGTAGVESTSFAAVLAAGGLAIGMALSGTLQNFAGGTLILMLRPFKVGDVIESQGYTGKVAEIQIFNTILNTPDNKRIILPNGPVANGSLVNYSAEETRRVDFVFGIGYDDDIDKARSIIEEILKSDERVLKDEDLTIVIGELADSSVNFTVRAWAKSADYWGVFFDTQEKVKKAFDAQGVSIPFPQTDVHLHKTA</sequence>
<dbReference type="Pfam" id="PF21082">
    <property type="entry name" value="MS_channel_3rd"/>
    <property type="match status" value="1"/>
</dbReference>
<dbReference type="SUPFAM" id="SSF50182">
    <property type="entry name" value="Sm-like ribonucleoproteins"/>
    <property type="match status" value="1"/>
</dbReference>
<dbReference type="InterPro" id="IPR011066">
    <property type="entry name" value="MscS_channel_C_sf"/>
</dbReference>
<dbReference type="InterPro" id="IPR010920">
    <property type="entry name" value="LSM_dom_sf"/>
</dbReference>
<keyword evidence="6 7" id="KW-0472">Membrane</keyword>
<dbReference type="PANTHER" id="PTHR30221">
    <property type="entry name" value="SMALL-CONDUCTANCE MECHANOSENSITIVE CHANNEL"/>
    <property type="match status" value="1"/>
</dbReference>
<keyword evidence="11" id="KW-1185">Reference proteome</keyword>
<keyword evidence="5 7" id="KW-1133">Transmembrane helix</keyword>
<dbReference type="InterPro" id="IPR006685">
    <property type="entry name" value="MscS_channel_2nd"/>
</dbReference>
<organism evidence="10 11">
    <name type="scientific">Persicirhabdus sediminis</name>
    <dbReference type="NCBI Taxonomy" id="454144"/>
    <lineage>
        <taxon>Bacteria</taxon>
        <taxon>Pseudomonadati</taxon>
        <taxon>Verrucomicrobiota</taxon>
        <taxon>Verrucomicrobiia</taxon>
        <taxon>Verrucomicrobiales</taxon>
        <taxon>Verrucomicrobiaceae</taxon>
        <taxon>Persicirhabdus</taxon>
    </lineage>
</organism>
<dbReference type="GO" id="GO:0008381">
    <property type="term" value="F:mechanosensitive monoatomic ion channel activity"/>
    <property type="evidence" value="ECO:0007669"/>
    <property type="project" value="InterPro"/>
</dbReference>
<evidence type="ECO:0000256" key="5">
    <source>
        <dbReference type="ARBA" id="ARBA00022989"/>
    </source>
</evidence>
<evidence type="ECO:0000259" key="9">
    <source>
        <dbReference type="Pfam" id="PF21082"/>
    </source>
</evidence>
<dbReference type="GO" id="GO:0005886">
    <property type="term" value="C:plasma membrane"/>
    <property type="evidence" value="ECO:0007669"/>
    <property type="project" value="UniProtKB-SubCell"/>
</dbReference>
<dbReference type="SUPFAM" id="SSF82861">
    <property type="entry name" value="Mechanosensitive channel protein MscS (YggB), transmembrane region"/>
    <property type="match status" value="1"/>
</dbReference>
<dbReference type="EMBL" id="JAENIM010000007">
    <property type="protein sequence ID" value="MBK1789546.1"/>
    <property type="molecule type" value="Genomic_DNA"/>
</dbReference>
<dbReference type="Pfam" id="PF00924">
    <property type="entry name" value="MS_channel_2nd"/>
    <property type="match status" value="1"/>
</dbReference>
<evidence type="ECO:0000256" key="2">
    <source>
        <dbReference type="ARBA" id="ARBA00008017"/>
    </source>
</evidence>
<dbReference type="InterPro" id="IPR049278">
    <property type="entry name" value="MS_channel_C"/>
</dbReference>
<dbReference type="PANTHER" id="PTHR30221:SF1">
    <property type="entry name" value="SMALL-CONDUCTANCE MECHANOSENSITIVE CHANNEL"/>
    <property type="match status" value="1"/>
</dbReference>
<name>A0A8J7MAR8_9BACT</name>
<comment type="similarity">
    <text evidence="2">Belongs to the MscS (TC 1.A.23) family.</text>
</comment>
<evidence type="ECO:0000313" key="11">
    <source>
        <dbReference type="Proteomes" id="UP000624703"/>
    </source>
</evidence>
<reference evidence="10" key="1">
    <citation type="submission" date="2021-01" db="EMBL/GenBank/DDBJ databases">
        <title>Modified the classification status of verrucomicrobia.</title>
        <authorList>
            <person name="Feng X."/>
        </authorList>
    </citation>
    <scope>NUCLEOTIDE SEQUENCE</scope>
    <source>
        <strain evidence="10">_KCTC 22039</strain>
    </source>
</reference>
<dbReference type="InterPro" id="IPR023408">
    <property type="entry name" value="MscS_beta-dom_sf"/>
</dbReference>
<dbReference type="InterPro" id="IPR045275">
    <property type="entry name" value="MscS_archaea/bacteria_type"/>
</dbReference>
<feature type="transmembrane region" description="Helical" evidence="7">
    <location>
        <begin position="58"/>
        <end position="80"/>
    </location>
</feature>
<dbReference type="Gene3D" id="3.30.70.100">
    <property type="match status" value="1"/>
</dbReference>
<keyword evidence="4 7" id="KW-0812">Transmembrane</keyword>
<dbReference type="Gene3D" id="1.10.287.1260">
    <property type="match status" value="1"/>
</dbReference>
<comment type="caution">
    <text evidence="10">The sequence shown here is derived from an EMBL/GenBank/DDBJ whole genome shotgun (WGS) entry which is preliminary data.</text>
</comment>
<dbReference type="Proteomes" id="UP000624703">
    <property type="component" value="Unassembled WGS sequence"/>
</dbReference>
<evidence type="ECO:0000256" key="3">
    <source>
        <dbReference type="ARBA" id="ARBA00022475"/>
    </source>
</evidence>
<keyword evidence="3" id="KW-1003">Cell membrane</keyword>
<accession>A0A8J7MAR8</accession>
<evidence type="ECO:0000313" key="10">
    <source>
        <dbReference type="EMBL" id="MBK1789546.1"/>
    </source>
</evidence>
<proteinExistence type="inferred from homology"/>
<evidence type="ECO:0000256" key="4">
    <source>
        <dbReference type="ARBA" id="ARBA00022692"/>
    </source>
</evidence>
<comment type="subcellular location">
    <subcellularLocation>
        <location evidence="1">Cell membrane</location>
        <topology evidence="1">Multi-pass membrane protein</topology>
    </subcellularLocation>
</comment>
<dbReference type="SUPFAM" id="SSF82689">
    <property type="entry name" value="Mechanosensitive channel protein MscS (YggB), C-terminal domain"/>
    <property type="match status" value="1"/>
</dbReference>
<dbReference type="InterPro" id="IPR011014">
    <property type="entry name" value="MscS_channel_TM-2"/>
</dbReference>
<evidence type="ECO:0000259" key="8">
    <source>
        <dbReference type="Pfam" id="PF00924"/>
    </source>
</evidence>
<feature type="domain" description="Mechanosensitive ion channel MscS C-terminal" evidence="9">
    <location>
        <begin position="176"/>
        <end position="258"/>
    </location>
</feature>
<dbReference type="RefSeq" id="WP_200309495.1">
    <property type="nucleotide sequence ID" value="NZ_JAENIM010000007.1"/>
</dbReference>
<protein>
    <submittedName>
        <fullName evidence="10">Mechanosensitive ion channel</fullName>
    </submittedName>
</protein>
<evidence type="ECO:0000256" key="1">
    <source>
        <dbReference type="ARBA" id="ARBA00004651"/>
    </source>
</evidence>